<dbReference type="EMBL" id="PQFF01000008">
    <property type="protein sequence ID" value="RHZ89793.1"/>
    <property type="molecule type" value="Genomic_DNA"/>
</dbReference>
<dbReference type="AlphaFoldDB" id="A0A397JY38"/>
<proteinExistence type="predicted"/>
<name>A0A397JY38_9GLOM</name>
<accession>A0A397JY38</accession>
<dbReference type="InterPro" id="IPR011009">
    <property type="entry name" value="Kinase-like_dom_sf"/>
</dbReference>
<comment type="caution">
    <text evidence="1">The sequence shown here is derived from an EMBL/GenBank/DDBJ whole genome shotgun (WGS) entry which is preliminary data.</text>
</comment>
<sequence length="404" mass="46569">MAHQIQIMELDPQGNELSENWLCQGSNLFIEDSPMILLTTRFLSVPENILLVYKPSKRNRFERRCINNFLQKRYQLVNGIRSHRTESIFADGQANVAFHFFGIDVPIKEDIKRYLKPAEGGNHLGQLNLGIYNACSNCKLIEITKWTSSNYEVNKIIQMTQLDKNANEWEIWSWIDYNRLKYIEYLTKGEGLCAIHNKGFSHHDIHSGNLMLTETYNNSKYILGDLGLCRLLNETSSSGSYGKIPFSNRAYEAELAADIFNENMGFLFYKSKMKFLRLVYRIGLVLAERVTLKISLCGKIVEEIGSEEARNLISISNHKFLRLVYRIGLVLAERVTLKISLCGKIVEEIELKLVVSETFLHRDGLWMTRMNIAKLEGLTENDIRSVINNEEESEIDIVNHCLLK</sequence>
<organism evidence="1 2">
    <name type="scientific">Diversispora epigaea</name>
    <dbReference type="NCBI Taxonomy" id="1348612"/>
    <lineage>
        <taxon>Eukaryota</taxon>
        <taxon>Fungi</taxon>
        <taxon>Fungi incertae sedis</taxon>
        <taxon>Mucoromycota</taxon>
        <taxon>Glomeromycotina</taxon>
        <taxon>Glomeromycetes</taxon>
        <taxon>Diversisporales</taxon>
        <taxon>Diversisporaceae</taxon>
        <taxon>Diversispora</taxon>
    </lineage>
</organism>
<dbReference type="Proteomes" id="UP000266861">
    <property type="component" value="Unassembled WGS sequence"/>
</dbReference>
<evidence type="ECO:0000313" key="2">
    <source>
        <dbReference type="Proteomes" id="UP000266861"/>
    </source>
</evidence>
<evidence type="ECO:0000313" key="1">
    <source>
        <dbReference type="EMBL" id="RHZ89793.1"/>
    </source>
</evidence>
<dbReference type="OrthoDB" id="6718656at2759"/>
<evidence type="ECO:0008006" key="3">
    <source>
        <dbReference type="Google" id="ProtNLM"/>
    </source>
</evidence>
<dbReference type="Gene3D" id="1.10.510.10">
    <property type="entry name" value="Transferase(Phosphotransferase) domain 1"/>
    <property type="match status" value="1"/>
</dbReference>
<reference evidence="1 2" key="1">
    <citation type="submission" date="2018-08" db="EMBL/GenBank/DDBJ databases">
        <title>Genome and evolution of the arbuscular mycorrhizal fungus Diversispora epigaea (formerly Glomus versiforme) and its bacterial endosymbionts.</title>
        <authorList>
            <person name="Sun X."/>
            <person name="Fei Z."/>
            <person name="Harrison M."/>
        </authorList>
    </citation>
    <scope>NUCLEOTIDE SEQUENCE [LARGE SCALE GENOMIC DNA]</scope>
    <source>
        <strain evidence="1 2">IT104</strain>
    </source>
</reference>
<keyword evidence="2" id="KW-1185">Reference proteome</keyword>
<protein>
    <recommendedName>
        <fullName evidence="3">Protein kinase domain-containing protein</fullName>
    </recommendedName>
</protein>
<dbReference type="SUPFAM" id="SSF56112">
    <property type="entry name" value="Protein kinase-like (PK-like)"/>
    <property type="match status" value="1"/>
</dbReference>
<gene>
    <name evidence="1" type="ORF">Glove_10g20</name>
</gene>